<proteinExistence type="predicted"/>
<comment type="caution">
    <text evidence="3">The sequence shown here is derived from an EMBL/GenBank/DDBJ whole genome shotgun (WGS) entry which is preliminary data.</text>
</comment>
<reference evidence="3 4" key="1">
    <citation type="submission" date="2019-05" db="EMBL/GenBank/DDBJ databases">
        <title>Streptomyces marianii sp. nov., a novel marine actinomycete from southern coast of India.</title>
        <authorList>
            <person name="Iniyan A.M."/>
            <person name="Wink J."/>
            <person name="Ramprasad E."/>
            <person name="Ramana C.V."/>
            <person name="Bunk B."/>
            <person name="Sproer C."/>
            <person name="Joseph F.-J.R.S."/>
            <person name="Vincent S.G.P."/>
        </authorList>
    </citation>
    <scope>NUCLEOTIDE SEQUENCE [LARGE SCALE GENOMIC DNA]</scope>
    <source>
        <strain evidence="3 4">ICN19</strain>
    </source>
</reference>
<name>A0A5R9E084_9ACTN</name>
<dbReference type="Proteomes" id="UP000305921">
    <property type="component" value="Unassembled WGS sequence"/>
</dbReference>
<dbReference type="RefSeq" id="WP_138052241.1">
    <property type="nucleotide sequence ID" value="NZ_VAWE01000001.1"/>
</dbReference>
<dbReference type="AlphaFoldDB" id="A0A5R9E084"/>
<feature type="chain" id="PRO_5038981945" description="Aerolysin family beta-barrel pore-forming toxin" evidence="2">
    <location>
        <begin position="38"/>
        <end position="399"/>
    </location>
</feature>
<accession>A0A5R9E084</accession>
<protein>
    <recommendedName>
        <fullName evidence="5">Aerolysin family beta-barrel pore-forming toxin</fullName>
    </recommendedName>
</protein>
<evidence type="ECO:0000313" key="3">
    <source>
        <dbReference type="EMBL" id="TLQ42827.1"/>
    </source>
</evidence>
<evidence type="ECO:0000313" key="4">
    <source>
        <dbReference type="Proteomes" id="UP000305921"/>
    </source>
</evidence>
<evidence type="ECO:0000256" key="2">
    <source>
        <dbReference type="SAM" id="SignalP"/>
    </source>
</evidence>
<organism evidence="3 4">
    <name type="scientific">Streptomyces marianii</name>
    <dbReference type="NCBI Taxonomy" id="1817406"/>
    <lineage>
        <taxon>Bacteria</taxon>
        <taxon>Bacillati</taxon>
        <taxon>Actinomycetota</taxon>
        <taxon>Actinomycetes</taxon>
        <taxon>Kitasatosporales</taxon>
        <taxon>Streptomycetaceae</taxon>
        <taxon>Streptomyces</taxon>
    </lineage>
</organism>
<gene>
    <name evidence="3" type="ORF">FEF34_06360</name>
</gene>
<keyword evidence="4" id="KW-1185">Reference proteome</keyword>
<dbReference type="SUPFAM" id="SSF56973">
    <property type="entry name" value="Aerolisin/ETX pore-forming domain"/>
    <property type="match status" value="1"/>
</dbReference>
<sequence length="399" mass="42750">MSSISPTRNTANKSSGRWATRSLSALAAVLVCGTANALPAQAGTIPQAAASAPPAMFSGIANRHCAQWVDAPPSRSDWFCASTQQGLSDEIGARGLHKLIDLYDFGSNHQLSVVSGSPASHCGHSTSYRLVPYLKDFTSYIPYTDCAPTFMSGSDASSASVKVGWPSSGAGQRSNHVGLGFSVGYMKLQFGWKEGEAWKVCVESPGCTFEPDTAEDTKWMPSEPLDGADIRNLGETESQTGTYSFSTTLTESREVSQTISKGVEGEVGLSKGIVSLGATVQASIEHTYGTSWEESRTYTWETSVTVPPLSRIVAFLQRPATRYTGHYVLPTGQVVPREVSLVLPSGSTSKRSALYSYVPQSLDERAPLVTPEQWNEQRFPTPAPVPTPTPRSSEPPGRL</sequence>
<dbReference type="Gene3D" id="2.170.15.10">
    <property type="entry name" value="Proaerolysin, chain A, domain 3"/>
    <property type="match status" value="1"/>
</dbReference>
<evidence type="ECO:0000256" key="1">
    <source>
        <dbReference type="SAM" id="MobiDB-lite"/>
    </source>
</evidence>
<keyword evidence="2" id="KW-0732">Signal</keyword>
<evidence type="ECO:0008006" key="5">
    <source>
        <dbReference type="Google" id="ProtNLM"/>
    </source>
</evidence>
<dbReference type="EMBL" id="VAWE01000001">
    <property type="protein sequence ID" value="TLQ42827.1"/>
    <property type="molecule type" value="Genomic_DNA"/>
</dbReference>
<feature type="signal peptide" evidence="2">
    <location>
        <begin position="1"/>
        <end position="37"/>
    </location>
</feature>
<feature type="region of interest" description="Disordered" evidence="1">
    <location>
        <begin position="366"/>
        <end position="399"/>
    </location>
</feature>